<comment type="cofactor">
    <cofactor evidence="1">
        <name>FAD</name>
        <dbReference type="ChEBI" id="CHEBI:57692"/>
    </cofactor>
</comment>
<comment type="similarity">
    <text evidence="2">Belongs to the MSOX/MTOX family.</text>
</comment>
<dbReference type="Pfam" id="PF01266">
    <property type="entry name" value="DAO"/>
    <property type="match status" value="1"/>
</dbReference>
<dbReference type="RefSeq" id="XP_033585977.1">
    <property type="nucleotide sequence ID" value="XM_033734639.1"/>
</dbReference>
<dbReference type="GO" id="GO:0051698">
    <property type="term" value="F:saccharopine oxidase activity"/>
    <property type="evidence" value="ECO:0007669"/>
    <property type="project" value="TreeGrafter"/>
</dbReference>
<dbReference type="GeneID" id="54475641"/>
<accession>A0A6A6PJG1</accession>
<dbReference type="Gene3D" id="3.50.50.60">
    <property type="entry name" value="FAD/NAD(P)-binding domain"/>
    <property type="match status" value="1"/>
</dbReference>
<dbReference type="AlphaFoldDB" id="A0A6A6PJG1"/>
<dbReference type="EMBL" id="MU001641">
    <property type="protein sequence ID" value="KAF2479407.1"/>
    <property type="molecule type" value="Genomic_DNA"/>
</dbReference>
<dbReference type="OrthoDB" id="2219495at2759"/>
<dbReference type="Proteomes" id="UP000799767">
    <property type="component" value="Unassembled WGS sequence"/>
</dbReference>
<dbReference type="InterPro" id="IPR036188">
    <property type="entry name" value="FAD/NAD-bd_sf"/>
</dbReference>
<evidence type="ECO:0000313" key="8">
    <source>
        <dbReference type="Proteomes" id="UP000799767"/>
    </source>
</evidence>
<dbReference type="SUPFAM" id="SSF51905">
    <property type="entry name" value="FAD/NAD(P)-binding domain"/>
    <property type="match status" value="1"/>
</dbReference>
<dbReference type="GO" id="GO:0008115">
    <property type="term" value="F:sarcosine oxidase activity"/>
    <property type="evidence" value="ECO:0007669"/>
    <property type="project" value="TreeGrafter"/>
</dbReference>
<reference evidence="7" key="1">
    <citation type="journal article" date="2020" name="Stud. Mycol.">
        <title>101 Dothideomycetes genomes: a test case for predicting lifestyles and emergence of pathogens.</title>
        <authorList>
            <person name="Haridas S."/>
            <person name="Albert R."/>
            <person name="Binder M."/>
            <person name="Bloem J."/>
            <person name="Labutti K."/>
            <person name="Salamov A."/>
            <person name="Andreopoulos B."/>
            <person name="Baker S."/>
            <person name="Barry K."/>
            <person name="Bills G."/>
            <person name="Bluhm B."/>
            <person name="Cannon C."/>
            <person name="Castanera R."/>
            <person name="Culley D."/>
            <person name="Daum C."/>
            <person name="Ezra D."/>
            <person name="Gonzalez J."/>
            <person name="Henrissat B."/>
            <person name="Kuo A."/>
            <person name="Liang C."/>
            <person name="Lipzen A."/>
            <person name="Lutzoni F."/>
            <person name="Magnuson J."/>
            <person name="Mondo S."/>
            <person name="Nolan M."/>
            <person name="Ohm R."/>
            <person name="Pangilinan J."/>
            <person name="Park H.-J."/>
            <person name="Ramirez L."/>
            <person name="Alfaro M."/>
            <person name="Sun H."/>
            <person name="Tritt A."/>
            <person name="Yoshinaga Y."/>
            <person name="Zwiers L.-H."/>
            <person name="Turgeon B."/>
            <person name="Goodwin S."/>
            <person name="Spatafora J."/>
            <person name="Crous P."/>
            <person name="Grigoriev I."/>
        </authorList>
    </citation>
    <scope>NUCLEOTIDE SEQUENCE</scope>
    <source>
        <strain evidence="7">CBS 113389</strain>
    </source>
</reference>
<organism evidence="7 8">
    <name type="scientific">Neohortaea acidophila</name>
    <dbReference type="NCBI Taxonomy" id="245834"/>
    <lineage>
        <taxon>Eukaryota</taxon>
        <taxon>Fungi</taxon>
        <taxon>Dikarya</taxon>
        <taxon>Ascomycota</taxon>
        <taxon>Pezizomycotina</taxon>
        <taxon>Dothideomycetes</taxon>
        <taxon>Dothideomycetidae</taxon>
        <taxon>Mycosphaerellales</taxon>
        <taxon>Teratosphaeriaceae</taxon>
        <taxon>Neohortaea</taxon>
    </lineage>
</organism>
<name>A0A6A6PJG1_9PEZI</name>
<evidence type="ECO:0000256" key="5">
    <source>
        <dbReference type="ARBA" id="ARBA00023002"/>
    </source>
</evidence>
<evidence type="ECO:0000313" key="7">
    <source>
        <dbReference type="EMBL" id="KAF2479407.1"/>
    </source>
</evidence>
<evidence type="ECO:0000256" key="2">
    <source>
        <dbReference type="ARBA" id="ARBA00010989"/>
    </source>
</evidence>
<evidence type="ECO:0000256" key="3">
    <source>
        <dbReference type="ARBA" id="ARBA00022630"/>
    </source>
</evidence>
<dbReference type="InterPro" id="IPR006076">
    <property type="entry name" value="FAD-dep_OxRdtase"/>
</dbReference>
<sequence>MESTSSILIVGGGAFGTSTAYHLAQRGYSNVKVLDRFEPPSKDAAATDLNKVIRYDYPNPLYTRLALEAMAEWKGEHGLLSGLFRPTGWIMAAQEMTQSFLQSSYESSVASGSRDVKFLTAAETKGQFPELTGCMDGWTNLWSPEAGWVPSGEALLRMATAARAMGVEYITGNKGWAQRLLYDAAGACIGVLSKSGDVHLSSIIVLCTGANTAALVDASAEIVARSHCVGAIQLTADEVQKYRRLPIVDNFEQGILFPPDENGLLKLCSCRFITNYYNSHTPGASLGHSHQDFPEDGVLRRIEEEMREFVRDLIPELANRPWAMTRMCWDGDTRDVNFRICPSPTNANLFIATAGSGHGFKFLPTIGGYVVDMLQGKLAPEYTELWRWRFGAVPVKTGEEPHPWPVRDLGELDGWKGRNKRFLVDPVGNR</sequence>
<dbReference type="PANTHER" id="PTHR10961">
    <property type="entry name" value="PEROXISOMAL SARCOSINE OXIDASE"/>
    <property type="match status" value="1"/>
</dbReference>
<dbReference type="PANTHER" id="PTHR10961:SF26">
    <property type="entry name" value="L-SACCHAROPINE OXIDASE"/>
    <property type="match status" value="1"/>
</dbReference>
<dbReference type="InterPro" id="IPR045170">
    <property type="entry name" value="MTOX"/>
</dbReference>
<gene>
    <name evidence="7" type="ORF">BDY17DRAFT_303805</name>
</gene>
<keyword evidence="4" id="KW-0274">FAD</keyword>
<dbReference type="Gene3D" id="3.30.9.10">
    <property type="entry name" value="D-Amino Acid Oxidase, subunit A, domain 2"/>
    <property type="match status" value="1"/>
</dbReference>
<evidence type="ECO:0000256" key="4">
    <source>
        <dbReference type="ARBA" id="ARBA00022827"/>
    </source>
</evidence>
<keyword evidence="3" id="KW-0285">Flavoprotein</keyword>
<dbReference type="GO" id="GO:0050660">
    <property type="term" value="F:flavin adenine dinucleotide binding"/>
    <property type="evidence" value="ECO:0007669"/>
    <property type="project" value="InterPro"/>
</dbReference>
<keyword evidence="8" id="KW-1185">Reference proteome</keyword>
<evidence type="ECO:0000259" key="6">
    <source>
        <dbReference type="Pfam" id="PF01266"/>
    </source>
</evidence>
<evidence type="ECO:0000256" key="1">
    <source>
        <dbReference type="ARBA" id="ARBA00001974"/>
    </source>
</evidence>
<protein>
    <submittedName>
        <fullName evidence="7">Sarcosine oxidase</fullName>
    </submittedName>
</protein>
<proteinExistence type="inferred from homology"/>
<feature type="domain" description="FAD dependent oxidoreductase" evidence="6">
    <location>
        <begin position="7"/>
        <end position="373"/>
    </location>
</feature>
<keyword evidence="5" id="KW-0560">Oxidoreductase</keyword>